<proteinExistence type="predicted"/>
<dbReference type="AlphaFoldDB" id="A0A0G4GSZ8"/>
<dbReference type="InParanoid" id="A0A0G4GSZ8"/>
<dbReference type="PhylomeDB" id="A0A0G4GSZ8"/>
<feature type="compositionally biased region" description="Low complexity" evidence="1">
    <location>
        <begin position="80"/>
        <end position="98"/>
    </location>
</feature>
<name>A0A0G4GSZ8_VITBC</name>
<keyword evidence="3" id="KW-1185">Reference proteome</keyword>
<evidence type="ECO:0000313" key="3">
    <source>
        <dbReference type="Proteomes" id="UP000041254"/>
    </source>
</evidence>
<dbReference type="VEuPathDB" id="CryptoDB:Vbra_18666"/>
<feature type="region of interest" description="Disordered" evidence="1">
    <location>
        <begin position="61"/>
        <end position="119"/>
    </location>
</feature>
<sequence>MCQFRENQQFDPHSIVAFLAHFRLFQGLVVCGVRTVLLDSTGCLLFVAMAVLRDPQCASTKSISGHRRAAKTDPSKVDDTSPPAGSSSSSDAVSARLPSDARVGIPPATEKDSPLVNPGEMQTIRYQYDPRIEGTLFHLHERGNKPPRNDGPAASRLSPLDLGNIISFSQPWDLSQLCLSTDIASQAPIHQCAYLAIDWRDASTRAVFQRIPIPVARRLGRRLINLETLVVRYPIGSPLWCFDVWVGIVEGHLEGHDALARKDNGGLRPPVTQVAMSVRRFFVQTALAAIRRIRRLAMCPHQHNQTDDDSTRTTHAPHTATSTSQASLPITTATSDGWALVGEGQASGSATATANRHPSTDGRAVKSSLHTIVFEAVGQPSPAASQSRPPATITTATSDGWVLVGRGQDSPIPYEHVASDVPLPAHSRPSRFSSQRPLRVTIPALTTITGLRSEHAGIMTMRKWRTPALERVTGDFSGVRDTYEVSFIGTAGRLKHFDVLADPAVIEDVLFRVSLERRSGRLAALETIGTFTDLSDISSPLLTDRLRRIASRAKEVKWSYDLPLYDSSDFTFDLNFTQAERVVALQRTEVRVRALPEVSPAAGLDTLPPDAFPAATELILKGERVWEIGVVLVERMPRITTLTIEDTGFKLISLLRAIGPGKRLQVCVKGNLLDCLDEDARHDDDQLPEVNSLKIRLKERFCLGREDEYRDATHLFDVGGRVVTTIKPLLQLRGLQKLELLVPLQAGAVSEMEQEATLADCRRDFPPAPGKNAVTFTTDTHIDDPAACSRWRECDYFRLVARQYGP</sequence>
<dbReference type="Proteomes" id="UP000041254">
    <property type="component" value="Unassembled WGS sequence"/>
</dbReference>
<protein>
    <submittedName>
        <fullName evidence="2">Uncharacterized protein</fullName>
    </submittedName>
</protein>
<evidence type="ECO:0000313" key="2">
    <source>
        <dbReference type="EMBL" id="CEM33777.1"/>
    </source>
</evidence>
<reference evidence="2 3" key="1">
    <citation type="submission" date="2014-11" db="EMBL/GenBank/DDBJ databases">
        <authorList>
            <person name="Zhu J."/>
            <person name="Qi W."/>
            <person name="Song R."/>
        </authorList>
    </citation>
    <scope>NUCLEOTIDE SEQUENCE [LARGE SCALE GENOMIC DNA]</scope>
</reference>
<gene>
    <name evidence="2" type="ORF">Vbra_18666</name>
</gene>
<organism evidence="2 3">
    <name type="scientific">Vitrella brassicaformis (strain CCMP3155)</name>
    <dbReference type="NCBI Taxonomy" id="1169540"/>
    <lineage>
        <taxon>Eukaryota</taxon>
        <taxon>Sar</taxon>
        <taxon>Alveolata</taxon>
        <taxon>Colpodellida</taxon>
        <taxon>Vitrellaceae</taxon>
        <taxon>Vitrella</taxon>
    </lineage>
</organism>
<feature type="region of interest" description="Disordered" evidence="1">
    <location>
        <begin position="302"/>
        <end position="329"/>
    </location>
</feature>
<accession>A0A0G4GSZ8</accession>
<feature type="compositionally biased region" description="Basic and acidic residues" evidence="1">
    <location>
        <begin position="70"/>
        <end position="79"/>
    </location>
</feature>
<evidence type="ECO:0000256" key="1">
    <source>
        <dbReference type="SAM" id="MobiDB-lite"/>
    </source>
</evidence>
<feature type="compositionally biased region" description="Low complexity" evidence="1">
    <location>
        <begin position="313"/>
        <end position="327"/>
    </location>
</feature>
<dbReference type="EMBL" id="CDMY01000791">
    <property type="protein sequence ID" value="CEM33777.1"/>
    <property type="molecule type" value="Genomic_DNA"/>
</dbReference>